<gene>
    <name evidence="1" type="ORF">BJ212DRAFT_1269141</name>
</gene>
<dbReference type="GeneID" id="64624807"/>
<keyword evidence="2" id="KW-1185">Reference proteome</keyword>
<organism evidence="1 2">
    <name type="scientific">Suillus subaureus</name>
    <dbReference type="NCBI Taxonomy" id="48587"/>
    <lineage>
        <taxon>Eukaryota</taxon>
        <taxon>Fungi</taxon>
        <taxon>Dikarya</taxon>
        <taxon>Basidiomycota</taxon>
        <taxon>Agaricomycotina</taxon>
        <taxon>Agaricomycetes</taxon>
        <taxon>Agaricomycetidae</taxon>
        <taxon>Boletales</taxon>
        <taxon>Suillineae</taxon>
        <taxon>Suillaceae</taxon>
        <taxon>Suillus</taxon>
    </lineage>
</organism>
<protein>
    <submittedName>
        <fullName evidence="1">Uncharacterized protein</fullName>
    </submittedName>
</protein>
<sequence>LSRGRIPSEIPSDRFNIDACGVNISEVSATQGAFLKDLHLFDPRITSKDARMITIGMRKLAELSLLALLDSGIDYQGKNVGTCMASVAWMISD</sequence>
<dbReference type="RefSeq" id="XP_041194601.1">
    <property type="nucleotide sequence ID" value="XM_041330790.1"/>
</dbReference>
<proteinExistence type="predicted"/>
<feature type="non-terminal residue" evidence="1">
    <location>
        <position position="93"/>
    </location>
</feature>
<dbReference type="EMBL" id="JABBWG010000011">
    <property type="protein sequence ID" value="KAG1818729.1"/>
    <property type="molecule type" value="Genomic_DNA"/>
</dbReference>
<dbReference type="Proteomes" id="UP000807769">
    <property type="component" value="Unassembled WGS sequence"/>
</dbReference>
<dbReference type="OrthoDB" id="2684123at2759"/>
<dbReference type="AlphaFoldDB" id="A0A9P7JEP4"/>
<evidence type="ECO:0000313" key="2">
    <source>
        <dbReference type="Proteomes" id="UP000807769"/>
    </source>
</evidence>
<dbReference type="GO" id="GO:0016746">
    <property type="term" value="F:acyltransferase activity"/>
    <property type="evidence" value="ECO:0007669"/>
    <property type="project" value="InterPro"/>
</dbReference>
<evidence type="ECO:0000313" key="1">
    <source>
        <dbReference type="EMBL" id="KAG1818729.1"/>
    </source>
</evidence>
<accession>A0A9P7JEP4</accession>
<dbReference type="Gene3D" id="3.40.47.10">
    <property type="match status" value="1"/>
</dbReference>
<dbReference type="InterPro" id="IPR016039">
    <property type="entry name" value="Thiolase-like"/>
</dbReference>
<name>A0A9P7JEP4_9AGAM</name>
<reference evidence="1" key="1">
    <citation type="journal article" date="2020" name="New Phytol.">
        <title>Comparative genomics reveals dynamic genome evolution in host specialist ectomycorrhizal fungi.</title>
        <authorList>
            <person name="Lofgren L.A."/>
            <person name="Nguyen N.H."/>
            <person name="Vilgalys R."/>
            <person name="Ruytinx J."/>
            <person name="Liao H.L."/>
            <person name="Branco S."/>
            <person name="Kuo A."/>
            <person name="LaButti K."/>
            <person name="Lipzen A."/>
            <person name="Andreopoulos W."/>
            <person name="Pangilinan J."/>
            <person name="Riley R."/>
            <person name="Hundley H."/>
            <person name="Na H."/>
            <person name="Barry K."/>
            <person name="Grigoriev I.V."/>
            <person name="Stajich J.E."/>
            <person name="Kennedy P.G."/>
        </authorList>
    </citation>
    <scope>NUCLEOTIDE SEQUENCE</scope>
    <source>
        <strain evidence="1">MN1</strain>
    </source>
</reference>
<comment type="caution">
    <text evidence="1">The sequence shown here is derived from an EMBL/GenBank/DDBJ whole genome shotgun (WGS) entry which is preliminary data.</text>
</comment>